<evidence type="ECO:0000256" key="4">
    <source>
        <dbReference type="ARBA" id="ARBA00023125"/>
    </source>
</evidence>
<dbReference type="Gene3D" id="1.10.10.10">
    <property type="entry name" value="Winged helix-like DNA-binding domain superfamily/Winged helix DNA-binding domain"/>
    <property type="match status" value="1"/>
</dbReference>
<dbReference type="SMART" id="SM00862">
    <property type="entry name" value="Trans_reg_C"/>
    <property type="match status" value="1"/>
</dbReference>
<sequence length="98" mass="11560">DYRLDIPARRLTHKVSEIKLSPKEFKLLELFAKRPGRALTRDEILNVVWGYDCFVGPRSIDRFITTLRNKIEPNPHNPTFIHTIREIGYKFEPPERGD</sequence>
<dbReference type="GO" id="GO:0000156">
    <property type="term" value="F:phosphorelay response regulator activity"/>
    <property type="evidence" value="ECO:0007669"/>
    <property type="project" value="TreeGrafter"/>
</dbReference>
<dbReference type="AlphaFoldDB" id="X1IBI2"/>
<keyword evidence="2" id="KW-0902">Two-component regulatory system</keyword>
<dbReference type="InterPro" id="IPR036388">
    <property type="entry name" value="WH-like_DNA-bd_sf"/>
</dbReference>
<dbReference type="GO" id="GO:0000976">
    <property type="term" value="F:transcription cis-regulatory region binding"/>
    <property type="evidence" value="ECO:0007669"/>
    <property type="project" value="TreeGrafter"/>
</dbReference>
<evidence type="ECO:0000313" key="7">
    <source>
        <dbReference type="EMBL" id="GAH79781.1"/>
    </source>
</evidence>
<dbReference type="PANTHER" id="PTHR48111">
    <property type="entry name" value="REGULATOR OF RPOS"/>
    <property type="match status" value="1"/>
</dbReference>
<dbReference type="Pfam" id="PF00486">
    <property type="entry name" value="Trans_reg_C"/>
    <property type="match status" value="1"/>
</dbReference>
<keyword evidence="5" id="KW-0804">Transcription</keyword>
<dbReference type="InterPro" id="IPR039420">
    <property type="entry name" value="WalR-like"/>
</dbReference>
<organism evidence="7">
    <name type="scientific">marine sediment metagenome</name>
    <dbReference type="NCBI Taxonomy" id="412755"/>
    <lineage>
        <taxon>unclassified sequences</taxon>
        <taxon>metagenomes</taxon>
        <taxon>ecological metagenomes</taxon>
    </lineage>
</organism>
<dbReference type="EMBL" id="BARU01036682">
    <property type="protein sequence ID" value="GAH79781.1"/>
    <property type="molecule type" value="Genomic_DNA"/>
</dbReference>
<feature type="non-terminal residue" evidence="7">
    <location>
        <position position="1"/>
    </location>
</feature>
<dbReference type="PANTHER" id="PTHR48111:SF1">
    <property type="entry name" value="TWO-COMPONENT RESPONSE REGULATOR ORR33"/>
    <property type="match status" value="1"/>
</dbReference>
<dbReference type="GO" id="GO:0005829">
    <property type="term" value="C:cytosol"/>
    <property type="evidence" value="ECO:0007669"/>
    <property type="project" value="TreeGrafter"/>
</dbReference>
<evidence type="ECO:0000256" key="3">
    <source>
        <dbReference type="ARBA" id="ARBA00023015"/>
    </source>
</evidence>
<dbReference type="InterPro" id="IPR016032">
    <property type="entry name" value="Sig_transdc_resp-reg_C-effctor"/>
</dbReference>
<feature type="domain" description="OmpR/PhoB-type" evidence="6">
    <location>
        <begin position="1"/>
        <end position="93"/>
    </location>
</feature>
<evidence type="ECO:0000259" key="6">
    <source>
        <dbReference type="PROSITE" id="PS51755"/>
    </source>
</evidence>
<accession>X1IBI2</accession>
<dbReference type="GO" id="GO:0032993">
    <property type="term" value="C:protein-DNA complex"/>
    <property type="evidence" value="ECO:0007669"/>
    <property type="project" value="TreeGrafter"/>
</dbReference>
<dbReference type="SUPFAM" id="SSF46894">
    <property type="entry name" value="C-terminal effector domain of the bipartite response regulators"/>
    <property type="match status" value="1"/>
</dbReference>
<dbReference type="InterPro" id="IPR001867">
    <property type="entry name" value="OmpR/PhoB-type_DNA-bd"/>
</dbReference>
<reference evidence="7" key="1">
    <citation type="journal article" date="2014" name="Front. Microbiol.">
        <title>High frequency of phylogenetically diverse reductive dehalogenase-homologous genes in deep subseafloor sedimentary metagenomes.</title>
        <authorList>
            <person name="Kawai M."/>
            <person name="Futagami T."/>
            <person name="Toyoda A."/>
            <person name="Takaki Y."/>
            <person name="Nishi S."/>
            <person name="Hori S."/>
            <person name="Arai W."/>
            <person name="Tsubouchi T."/>
            <person name="Morono Y."/>
            <person name="Uchiyama I."/>
            <person name="Ito T."/>
            <person name="Fujiyama A."/>
            <person name="Inagaki F."/>
            <person name="Takami H."/>
        </authorList>
    </citation>
    <scope>NUCLEOTIDE SEQUENCE</scope>
    <source>
        <strain evidence="7">Expedition CK06-06</strain>
    </source>
</reference>
<dbReference type="CDD" id="cd00383">
    <property type="entry name" value="trans_reg_C"/>
    <property type="match status" value="1"/>
</dbReference>
<evidence type="ECO:0000256" key="1">
    <source>
        <dbReference type="ARBA" id="ARBA00022553"/>
    </source>
</evidence>
<dbReference type="PROSITE" id="PS51755">
    <property type="entry name" value="OMPR_PHOB"/>
    <property type="match status" value="1"/>
</dbReference>
<evidence type="ECO:0000256" key="2">
    <source>
        <dbReference type="ARBA" id="ARBA00023012"/>
    </source>
</evidence>
<keyword evidence="4" id="KW-0238">DNA-binding</keyword>
<comment type="caution">
    <text evidence="7">The sequence shown here is derived from an EMBL/GenBank/DDBJ whole genome shotgun (WGS) entry which is preliminary data.</text>
</comment>
<gene>
    <name evidence="7" type="ORF">S03H2_57240</name>
</gene>
<dbReference type="GO" id="GO:0006355">
    <property type="term" value="P:regulation of DNA-templated transcription"/>
    <property type="evidence" value="ECO:0007669"/>
    <property type="project" value="InterPro"/>
</dbReference>
<evidence type="ECO:0000256" key="5">
    <source>
        <dbReference type="ARBA" id="ARBA00023163"/>
    </source>
</evidence>
<proteinExistence type="predicted"/>
<protein>
    <recommendedName>
        <fullName evidence="6">OmpR/PhoB-type domain-containing protein</fullName>
    </recommendedName>
</protein>
<keyword evidence="1" id="KW-0597">Phosphoprotein</keyword>
<keyword evidence="3" id="KW-0805">Transcription regulation</keyword>
<name>X1IBI2_9ZZZZ</name>